<feature type="binding site" evidence="7">
    <location>
        <position position="367"/>
    </location>
    <ligand>
        <name>substrate</name>
    </ligand>
</feature>
<comment type="caution">
    <text evidence="7">Lacks conserved residue(s) required for the propagation of feature annotation.</text>
</comment>
<evidence type="ECO:0000259" key="8">
    <source>
        <dbReference type="Pfam" id="PF00814"/>
    </source>
</evidence>
<dbReference type="AlphaFoldDB" id="A0A1G2KQU0"/>
<comment type="function">
    <text evidence="7">Required for the formation of a threonylcarbamoyl group on adenosine at position 37 (t(6)A37) in tRNAs that read codons beginning with adenine. Is involved in the transfer of the threonylcarbamoyl moiety of threonylcarbamoyl-AMP (TC-AMP) to the N6 group of A37, together with TsaE and TsaB. TsaD likely plays a direct catalytic role in this reaction.</text>
</comment>
<evidence type="ECO:0000256" key="2">
    <source>
        <dbReference type="ARBA" id="ARBA00022679"/>
    </source>
</evidence>
<comment type="catalytic activity">
    <reaction evidence="7">
        <text>L-threonylcarbamoyladenylate + adenosine(37) in tRNA = N(6)-L-threonylcarbamoyladenosine(37) in tRNA + AMP + H(+)</text>
        <dbReference type="Rhea" id="RHEA:37059"/>
        <dbReference type="Rhea" id="RHEA-COMP:10162"/>
        <dbReference type="Rhea" id="RHEA-COMP:10163"/>
        <dbReference type="ChEBI" id="CHEBI:15378"/>
        <dbReference type="ChEBI" id="CHEBI:73682"/>
        <dbReference type="ChEBI" id="CHEBI:74411"/>
        <dbReference type="ChEBI" id="CHEBI:74418"/>
        <dbReference type="ChEBI" id="CHEBI:456215"/>
        <dbReference type="EC" id="2.3.1.234"/>
    </reaction>
</comment>
<dbReference type="GO" id="GO:0005737">
    <property type="term" value="C:cytoplasm"/>
    <property type="evidence" value="ECO:0007669"/>
    <property type="project" value="UniProtKB-SubCell"/>
</dbReference>
<keyword evidence="6 7" id="KW-0012">Acyltransferase</keyword>
<keyword evidence="5 7" id="KW-0408">Iron</keyword>
<dbReference type="FunFam" id="3.30.420.40:FF:000040">
    <property type="entry name" value="tRNA N6-adenosine threonylcarbamoyltransferase"/>
    <property type="match status" value="1"/>
</dbReference>
<feature type="binding site" evidence="7">
    <location>
        <position position="397"/>
    </location>
    <ligand>
        <name>Fe cation</name>
        <dbReference type="ChEBI" id="CHEBI:24875"/>
    </ligand>
</feature>
<dbReference type="Gene3D" id="3.30.420.40">
    <property type="match status" value="2"/>
</dbReference>
<sequence>MRILAIETSCDETAVAIVETGGSGTSRFVRVLASKVSSQIAVHAPFGGVVPNIARREHEKNLVPVLCAALKEGGVYEVSSIRYQVLSKKANASLGTKYSKLNTLFQREPELLKKIVKHIASLRVPEIDAIAVTYGPGLAPALWVGVNFARALGVLWGKPVIPVNHLEGHIYTNFLPDEGGEISSSKFLISKQIKKSKTLHPTSYILNRISFPALCLIVSGGHTELVLMEKRGSYTILGETLDDAAGEAFDKVAKMLCLGYPGGPAISALAEMQIRSRSGPTDPTFRVTLPRPMMQSADYNFSFSGLKTAVLYFLQDHPEFLKSKGGRAAIAREFQRAVVDVLVSKTVRAAKEFRVRTVMIGGGVAANSHLRDRLCVVLRREIPNTNYLIPNTSLTGDNALMIALAALLGRRKKLRVGELLSARPNLRLDE</sequence>
<dbReference type="PANTHER" id="PTHR11735">
    <property type="entry name" value="TRNA N6-ADENOSINE THREONYLCARBAMOYLTRANSFERASE"/>
    <property type="match status" value="1"/>
</dbReference>
<feature type="domain" description="Gcp-like" evidence="8">
    <location>
        <begin position="120"/>
        <end position="176"/>
    </location>
</feature>
<feature type="binding site" evidence="7">
    <location>
        <begin position="217"/>
        <end position="221"/>
    </location>
    <ligand>
        <name>substrate</name>
    </ligand>
</feature>
<dbReference type="GO" id="GO:0061711">
    <property type="term" value="F:tRNA N(6)-L-threonylcarbamoyladenine synthase activity"/>
    <property type="evidence" value="ECO:0007669"/>
    <property type="project" value="UniProtKB-EC"/>
</dbReference>
<feature type="binding site" evidence="7">
    <location>
        <position position="165"/>
    </location>
    <ligand>
        <name>Fe cation</name>
        <dbReference type="ChEBI" id="CHEBI:24875"/>
    </ligand>
</feature>
<dbReference type="PANTHER" id="PTHR11735:SF6">
    <property type="entry name" value="TRNA N6-ADENOSINE THREONYLCARBAMOYLTRANSFERASE, MITOCHONDRIAL"/>
    <property type="match status" value="1"/>
</dbReference>
<feature type="domain" description="Gcp-like" evidence="8">
    <location>
        <begin position="208"/>
        <end position="403"/>
    </location>
</feature>
<dbReference type="GO" id="GO:0002949">
    <property type="term" value="P:tRNA threonylcarbamoyladenosine modification"/>
    <property type="evidence" value="ECO:0007669"/>
    <property type="project" value="UniProtKB-UniRule"/>
</dbReference>
<accession>A0A1G2KQU0</accession>
<keyword evidence="4 7" id="KW-0479">Metal-binding</keyword>
<dbReference type="InterPro" id="IPR043129">
    <property type="entry name" value="ATPase_NBD"/>
</dbReference>
<evidence type="ECO:0000313" key="10">
    <source>
        <dbReference type="Proteomes" id="UP000177811"/>
    </source>
</evidence>
<evidence type="ECO:0000256" key="6">
    <source>
        <dbReference type="ARBA" id="ARBA00023315"/>
    </source>
</evidence>
<dbReference type="GO" id="GO:0005506">
    <property type="term" value="F:iron ion binding"/>
    <property type="evidence" value="ECO:0007669"/>
    <property type="project" value="UniProtKB-UniRule"/>
</dbReference>
<evidence type="ECO:0000256" key="7">
    <source>
        <dbReference type="HAMAP-Rule" id="MF_01445"/>
    </source>
</evidence>
<dbReference type="InterPro" id="IPR000905">
    <property type="entry name" value="Gcp-like_dom"/>
</dbReference>
<evidence type="ECO:0000256" key="3">
    <source>
        <dbReference type="ARBA" id="ARBA00022694"/>
    </source>
</evidence>
<protein>
    <recommendedName>
        <fullName evidence="7">tRNA N6-adenosine threonylcarbamoyltransferase</fullName>
        <ecNumber evidence="7">2.3.1.234</ecNumber>
    </recommendedName>
    <alternativeName>
        <fullName evidence="7">N6-L-threonylcarbamoyladenine synthase</fullName>
        <shortName evidence="7">t(6)A synthase</shortName>
    </alternativeName>
    <alternativeName>
        <fullName evidence="7">t(6)A37 threonylcarbamoyladenosine biosynthesis protein TsaD</fullName>
    </alternativeName>
    <alternativeName>
        <fullName evidence="7">tRNA threonylcarbamoyladenosine biosynthesis protein TsaD</fullName>
    </alternativeName>
</protein>
<feature type="domain" description="Gcp-like" evidence="8">
    <location>
        <begin position="31"/>
        <end position="75"/>
    </location>
</feature>
<keyword evidence="1 7" id="KW-0963">Cytoplasm</keyword>
<dbReference type="SUPFAM" id="SSF53067">
    <property type="entry name" value="Actin-like ATPase domain"/>
    <property type="match status" value="3"/>
</dbReference>
<proteinExistence type="inferred from homology"/>
<evidence type="ECO:0000313" key="9">
    <source>
        <dbReference type="EMBL" id="OHA01733.1"/>
    </source>
</evidence>
<feature type="binding site" evidence="7">
    <location>
        <position position="169"/>
    </location>
    <ligand>
        <name>Fe cation</name>
        <dbReference type="ChEBI" id="CHEBI:24875"/>
    </ligand>
</feature>
<keyword evidence="2 7" id="KW-0808">Transferase</keyword>
<dbReference type="EC" id="2.3.1.234" evidence="7"/>
<comment type="subcellular location">
    <subcellularLocation>
        <location evidence="7">Cytoplasm</location>
    </subcellularLocation>
</comment>
<comment type="cofactor">
    <cofactor evidence="7">
        <name>Fe(2+)</name>
        <dbReference type="ChEBI" id="CHEBI:29033"/>
    </cofactor>
    <text evidence="7">Binds 1 Fe(2+) ion per subunit.</text>
</comment>
<evidence type="ECO:0000256" key="5">
    <source>
        <dbReference type="ARBA" id="ARBA00023004"/>
    </source>
</evidence>
<dbReference type="InterPro" id="IPR022450">
    <property type="entry name" value="TsaD"/>
</dbReference>
<comment type="similarity">
    <text evidence="7">Belongs to the KAE1 / TsaD family.</text>
</comment>
<organism evidence="9 10">
    <name type="scientific">Candidatus Sungbacteria bacterium RIFCSPHIGHO2_02_FULL_51_29</name>
    <dbReference type="NCBI Taxonomy" id="1802273"/>
    <lineage>
        <taxon>Bacteria</taxon>
        <taxon>Candidatus Sungiibacteriota</taxon>
    </lineage>
</organism>
<feature type="binding site" evidence="7">
    <location>
        <position position="263"/>
    </location>
    <ligand>
        <name>substrate</name>
    </ligand>
</feature>
<evidence type="ECO:0000256" key="1">
    <source>
        <dbReference type="ARBA" id="ARBA00022490"/>
    </source>
</evidence>
<dbReference type="InterPro" id="IPR017860">
    <property type="entry name" value="Peptidase_M22_CS"/>
</dbReference>
<gene>
    <name evidence="7" type="primary">tsaD</name>
    <name evidence="9" type="ORF">A3C16_04535</name>
</gene>
<comment type="caution">
    <text evidence="9">The sequence shown here is derived from an EMBL/GenBank/DDBJ whole genome shotgun (WGS) entry which is preliminary data.</text>
</comment>
<dbReference type="Proteomes" id="UP000177811">
    <property type="component" value="Unassembled WGS sequence"/>
</dbReference>
<keyword evidence="3 7" id="KW-0819">tRNA processing</keyword>
<reference evidence="9 10" key="1">
    <citation type="journal article" date="2016" name="Nat. Commun.">
        <title>Thousands of microbial genomes shed light on interconnected biogeochemical processes in an aquifer system.</title>
        <authorList>
            <person name="Anantharaman K."/>
            <person name="Brown C.T."/>
            <person name="Hug L.A."/>
            <person name="Sharon I."/>
            <person name="Castelle C.J."/>
            <person name="Probst A.J."/>
            <person name="Thomas B.C."/>
            <person name="Singh A."/>
            <person name="Wilkins M.J."/>
            <person name="Karaoz U."/>
            <person name="Brodie E.L."/>
            <person name="Williams K.H."/>
            <person name="Hubbard S.S."/>
            <person name="Banfield J.F."/>
        </authorList>
    </citation>
    <scope>NUCLEOTIDE SEQUENCE [LARGE SCALE GENOMIC DNA]</scope>
</reference>
<dbReference type="HAMAP" id="MF_01445">
    <property type="entry name" value="TsaD"/>
    <property type="match status" value="1"/>
</dbReference>
<evidence type="ECO:0000256" key="4">
    <source>
        <dbReference type="ARBA" id="ARBA00022723"/>
    </source>
</evidence>
<feature type="binding site" evidence="7">
    <location>
        <position position="250"/>
    </location>
    <ligand>
        <name>substrate</name>
    </ligand>
</feature>
<dbReference type="PROSITE" id="PS01016">
    <property type="entry name" value="GLYCOPROTEASE"/>
    <property type="match status" value="1"/>
</dbReference>
<dbReference type="Pfam" id="PF00814">
    <property type="entry name" value="TsaD"/>
    <property type="match status" value="3"/>
</dbReference>
<dbReference type="EMBL" id="MHQL01000055">
    <property type="protein sequence ID" value="OHA01733.1"/>
    <property type="molecule type" value="Genomic_DNA"/>
</dbReference>
<name>A0A1G2KQU0_9BACT</name>